<dbReference type="GO" id="GO:0003700">
    <property type="term" value="F:DNA-binding transcription factor activity"/>
    <property type="evidence" value="ECO:0007669"/>
    <property type="project" value="TreeGrafter"/>
</dbReference>
<proteinExistence type="predicted"/>
<evidence type="ECO:0000259" key="4">
    <source>
        <dbReference type="PROSITE" id="PS50932"/>
    </source>
</evidence>
<organism evidence="5 6">
    <name type="scientific">Auraticoccus cholistanensis</name>
    <dbReference type="NCBI Taxonomy" id="2656650"/>
    <lineage>
        <taxon>Bacteria</taxon>
        <taxon>Bacillati</taxon>
        <taxon>Actinomycetota</taxon>
        <taxon>Actinomycetes</taxon>
        <taxon>Propionibacteriales</taxon>
        <taxon>Propionibacteriaceae</taxon>
        <taxon>Auraticoccus</taxon>
    </lineage>
</organism>
<protein>
    <submittedName>
        <fullName evidence="5">LacI family DNA-binding transcriptional regulator</fullName>
    </submittedName>
</protein>
<dbReference type="SUPFAM" id="SSF53822">
    <property type="entry name" value="Periplasmic binding protein-like I"/>
    <property type="match status" value="1"/>
</dbReference>
<dbReference type="RefSeq" id="WP_331714567.1">
    <property type="nucleotide sequence ID" value="NZ_WPCU01000005.1"/>
</dbReference>
<evidence type="ECO:0000313" key="6">
    <source>
        <dbReference type="Proteomes" id="UP000435304"/>
    </source>
</evidence>
<dbReference type="InterPro" id="IPR000843">
    <property type="entry name" value="HTH_LacI"/>
</dbReference>
<keyword evidence="3" id="KW-0804">Transcription</keyword>
<accession>A0A6A9V0R6</accession>
<sequence>MAARLKDVAERAGVSVKTASNVINDHPHVRPSTRARVLAAIDELRYRPNESARQLKYGRAGFLALVLPHIDEPYFSRLAGILTSRCRERGTILLLEETGAELAAERLVLDGLRSHVIDGLVFSPLCVTADEIGARRDSSPLVLLGEADVPPGVDHVGVDSVAAARAMVEHLLQTGRRRIAVIGDAPSTGTASQRLEGWRQALTAAGLPIDRSLVRPARAFDRATGRAAMEDLLALPEPPDAVFCFNDQLAVGAIRACVASGVDVPGQVAVAGFDDTDEGRYCNPPLTTVAADLELLADETLRLLMARTEDRQRPAEHVEVPWRLELRESTLGRAAARAAAG</sequence>
<dbReference type="PROSITE" id="PS00356">
    <property type="entry name" value="HTH_LACI_1"/>
    <property type="match status" value="1"/>
</dbReference>
<dbReference type="PANTHER" id="PTHR30146">
    <property type="entry name" value="LACI-RELATED TRANSCRIPTIONAL REPRESSOR"/>
    <property type="match status" value="1"/>
</dbReference>
<gene>
    <name evidence="5" type="ORF">GC722_08700</name>
</gene>
<dbReference type="Gene3D" id="1.10.260.40">
    <property type="entry name" value="lambda repressor-like DNA-binding domains"/>
    <property type="match status" value="1"/>
</dbReference>
<feature type="domain" description="HTH lacI-type" evidence="4">
    <location>
        <begin position="3"/>
        <end position="57"/>
    </location>
</feature>
<dbReference type="CDD" id="cd01392">
    <property type="entry name" value="HTH_LacI"/>
    <property type="match status" value="1"/>
</dbReference>
<dbReference type="SUPFAM" id="SSF47413">
    <property type="entry name" value="lambda repressor-like DNA-binding domains"/>
    <property type="match status" value="1"/>
</dbReference>
<dbReference type="SMART" id="SM00354">
    <property type="entry name" value="HTH_LACI"/>
    <property type="match status" value="1"/>
</dbReference>
<dbReference type="Gene3D" id="3.40.50.2300">
    <property type="match status" value="2"/>
</dbReference>
<keyword evidence="6" id="KW-1185">Reference proteome</keyword>
<dbReference type="Pfam" id="PF00356">
    <property type="entry name" value="LacI"/>
    <property type="match status" value="1"/>
</dbReference>
<dbReference type="PANTHER" id="PTHR30146:SF153">
    <property type="entry name" value="LACTOSE OPERON REPRESSOR"/>
    <property type="match status" value="1"/>
</dbReference>
<reference evidence="5 6" key="1">
    <citation type="submission" date="2019-12" db="EMBL/GenBank/DDBJ databases">
        <title>Auraticoccus cholistani sp. nov., an actinomycete isolated from soil of Cholistan desert.</title>
        <authorList>
            <person name="Cheema M.T."/>
        </authorList>
    </citation>
    <scope>NUCLEOTIDE SEQUENCE [LARGE SCALE GENOMIC DNA]</scope>
    <source>
        <strain evidence="5 6">F435</strain>
    </source>
</reference>
<keyword evidence="2 5" id="KW-0238">DNA-binding</keyword>
<comment type="caution">
    <text evidence="5">The sequence shown here is derived from an EMBL/GenBank/DDBJ whole genome shotgun (WGS) entry which is preliminary data.</text>
</comment>
<dbReference type="InterPro" id="IPR010982">
    <property type="entry name" value="Lambda_DNA-bd_dom_sf"/>
</dbReference>
<evidence type="ECO:0000313" key="5">
    <source>
        <dbReference type="EMBL" id="MVA76099.1"/>
    </source>
</evidence>
<dbReference type="GO" id="GO:0000976">
    <property type="term" value="F:transcription cis-regulatory region binding"/>
    <property type="evidence" value="ECO:0007669"/>
    <property type="project" value="TreeGrafter"/>
</dbReference>
<dbReference type="InterPro" id="IPR046335">
    <property type="entry name" value="LacI/GalR-like_sensor"/>
</dbReference>
<dbReference type="Pfam" id="PF13377">
    <property type="entry name" value="Peripla_BP_3"/>
    <property type="match status" value="1"/>
</dbReference>
<dbReference type="PROSITE" id="PS50932">
    <property type="entry name" value="HTH_LACI_2"/>
    <property type="match status" value="1"/>
</dbReference>
<dbReference type="InterPro" id="IPR028082">
    <property type="entry name" value="Peripla_BP_I"/>
</dbReference>
<dbReference type="Proteomes" id="UP000435304">
    <property type="component" value="Unassembled WGS sequence"/>
</dbReference>
<dbReference type="AlphaFoldDB" id="A0A6A9V0R6"/>
<evidence type="ECO:0000256" key="3">
    <source>
        <dbReference type="ARBA" id="ARBA00023163"/>
    </source>
</evidence>
<dbReference type="EMBL" id="WPCU01000005">
    <property type="protein sequence ID" value="MVA76099.1"/>
    <property type="molecule type" value="Genomic_DNA"/>
</dbReference>
<name>A0A6A9V0R6_9ACTN</name>
<dbReference type="CDD" id="cd06267">
    <property type="entry name" value="PBP1_LacI_sugar_binding-like"/>
    <property type="match status" value="1"/>
</dbReference>
<evidence type="ECO:0000256" key="2">
    <source>
        <dbReference type="ARBA" id="ARBA00023125"/>
    </source>
</evidence>
<keyword evidence="1" id="KW-0805">Transcription regulation</keyword>
<evidence type="ECO:0000256" key="1">
    <source>
        <dbReference type="ARBA" id="ARBA00023015"/>
    </source>
</evidence>